<proteinExistence type="predicted"/>
<evidence type="ECO:0000313" key="1">
    <source>
        <dbReference type="EMBL" id="BFF97558.1"/>
    </source>
</evidence>
<gene>
    <name evidence="1" type="ORF">DMAD_05945</name>
</gene>
<dbReference type="EMBL" id="AP029265">
    <property type="protein sequence ID" value="BFF97558.1"/>
    <property type="molecule type" value="Genomic_DNA"/>
</dbReference>
<name>A0AAU9FP41_DROMD</name>
<sequence length="72" mass="8315">MAVAFYIPDQATLLRKAAQQEQELLRLRDSQWRFLATIVLETLRQFMDSAPSQCLPQSVAGRKCSKYRKPSQ</sequence>
<organism evidence="1 2">
    <name type="scientific">Drosophila madeirensis</name>
    <name type="common">Fruit fly</name>
    <dbReference type="NCBI Taxonomy" id="30013"/>
    <lineage>
        <taxon>Eukaryota</taxon>
        <taxon>Metazoa</taxon>
        <taxon>Ecdysozoa</taxon>
        <taxon>Arthropoda</taxon>
        <taxon>Hexapoda</taxon>
        <taxon>Insecta</taxon>
        <taxon>Pterygota</taxon>
        <taxon>Neoptera</taxon>
        <taxon>Endopterygota</taxon>
        <taxon>Diptera</taxon>
        <taxon>Brachycera</taxon>
        <taxon>Muscomorpha</taxon>
        <taxon>Ephydroidea</taxon>
        <taxon>Drosophilidae</taxon>
        <taxon>Drosophila</taxon>
        <taxon>Sophophora</taxon>
    </lineage>
</organism>
<dbReference type="Proteomes" id="UP001500889">
    <property type="component" value="Chromosome J"/>
</dbReference>
<accession>A0AAU9FP41</accession>
<keyword evidence="2" id="KW-1185">Reference proteome</keyword>
<reference evidence="1 2" key="1">
    <citation type="submission" date="2024-02" db="EMBL/GenBank/DDBJ databases">
        <title>A chromosome-level genome assembly of Drosophila madeirensis, a fruit fly species endemic to Madeira island.</title>
        <authorList>
            <person name="Tomihara K."/>
            <person name="Llopart A."/>
            <person name="Yamamoto D."/>
        </authorList>
    </citation>
    <scope>NUCLEOTIDE SEQUENCE [LARGE SCALE GENOMIC DNA]</scope>
    <source>
        <strain evidence="1 2">RF1</strain>
    </source>
</reference>
<protein>
    <submittedName>
        <fullName evidence="1">Cell death protein rpr</fullName>
    </submittedName>
</protein>
<dbReference type="AlphaFoldDB" id="A0AAU9FP41"/>
<evidence type="ECO:0000313" key="2">
    <source>
        <dbReference type="Proteomes" id="UP001500889"/>
    </source>
</evidence>